<dbReference type="GO" id="GO:0000155">
    <property type="term" value="F:phosphorelay sensor kinase activity"/>
    <property type="evidence" value="ECO:0007669"/>
    <property type="project" value="InterPro"/>
</dbReference>
<dbReference type="Proteomes" id="UP000267535">
    <property type="component" value="Unassembled WGS sequence"/>
</dbReference>
<evidence type="ECO:0000256" key="6">
    <source>
        <dbReference type="ARBA" id="ARBA00022692"/>
    </source>
</evidence>
<dbReference type="RefSeq" id="WP_124926474.1">
    <property type="nucleotide sequence ID" value="NZ_BMOH01000002.1"/>
</dbReference>
<name>A0A3P1SQQ3_9GAMM</name>
<comment type="caution">
    <text evidence="14">The sequence shown here is derived from an EMBL/GenBank/DDBJ whole genome shotgun (WGS) entry which is preliminary data.</text>
</comment>
<keyword evidence="9" id="KW-0902">Two-component regulatory system</keyword>
<keyword evidence="8 11" id="KW-1133">Transmembrane helix</keyword>
<feature type="domain" description="HAMP" evidence="13">
    <location>
        <begin position="192"/>
        <end position="247"/>
    </location>
</feature>
<feature type="domain" description="Histidine kinase" evidence="12">
    <location>
        <begin position="255"/>
        <end position="460"/>
    </location>
</feature>
<sequence length="460" mass="52616">MAIRWYKRIFCKIFLIVWLTSFLVIAGTAFIVGSMSEKERYQEVLTAKVLGQAELIVDRYERTGRLPPKPRREFRWNHDHDDDWDDDRDDWDDDRRRGHDRDKRSKDRDLFPLKMQIFDLQKGLVIFGIQDETKFRSPRVLKLQSFNNKMYRVVVEMDFRRSFAAKVIGFVVSVQVVLMLFVATLTALLISWIIVRPINRLRQHTRDLYNGDLSARTDGCLNQRGDEIGELSREFNRMADYVEQTLQSNQHLLQDVSHELRGPLARLQMAAGLAGQRVAEEDWEYIERINLECDRINKLIDEILSLSRLEQMEASDQRFDAAKVIETLVEDYRFSAPEHQLTVDTTNCFIKGNSALLERALNNILGNAVKHTPAGSQVALSVGSEGGDAVIRVKDNGPGLTPEQLESLFKPFTRFTEQNNGYGLGLSIALRAVQLLGGSLEARSEPGAGLELVMKFPARA</sequence>
<evidence type="ECO:0000256" key="4">
    <source>
        <dbReference type="ARBA" id="ARBA00022553"/>
    </source>
</evidence>
<dbReference type="InterPro" id="IPR036097">
    <property type="entry name" value="HisK_dim/P_sf"/>
</dbReference>
<evidence type="ECO:0000256" key="5">
    <source>
        <dbReference type="ARBA" id="ARBA00022679"/>
    </source>
</evidence>
<dbReference type="GO" id="GO:0005886">
    <property type="term" value="C:plasma membrane"/>
    <property type="evidence" value="ECO:0007669"/>
    <property type="project" value="TreeGrafter"/>
</dbReference>
<keyword evidence="5" id="KW-0808">Transferase</keyword>
<dbReference type="AlphaFoldDB" id="A0A3P1SQQ3"/>
<evidence type="ECO:0000313" key="14">
    <source>
        <dbReference type="EMBL" id="RRC98975.1"/>
    </source>
</evidence>
<dbReference type="InterPro" id="IPR003660">
    <property type="entry name" value="HAMP_dom"/>
</dbReference>
<gene>
    <name evidence="14" type="ORF">EHS89_12425</name>
</gene>
<keyword evidence="4" id="KW-0597">Phosphoprotein</keyword>
<protein>
    <recommendedName>
        <fullName evidence="3">histidine kinase</fullName>
        <ecNumber evidence="3">2.7.13.3</ecNumber>
    </recommendedName>
</protein>
<dbReference type="Pfam" id="PF00672">
    <property type="entry name" value="HAMP"/>
    <property type="match status" value="1"/>
</dbReference>
<dbReference type="Gene3D" id="3.30.565.10">
    <property type="entry name" value="Histidine kinase-like ATPase, C-terminal domain"/>
    <property type="match status" value="1"/>
</dbReference>
<dbReference type="PRINTS" id="PR00344">
    <property type="entry name" value="BCTRLSENSOR"/>
</dbReference>
<dbReference type="EMBL" id="RQXV01000006">
    <property type="protein sequence ID" value="RRC98975.1"/>
    <property type="molecule type" value="Genomic_DNA"/>
</dbReference>
<reference evidence="14 15" key="1">
    <citation type="submission" date="2018-11" db="EMBL/GenBank/DDBJ databases">
        <title>The draft genome sequence of Amphritea balenae JAMM 1525T.</title>
        <authorList>
            <person name="Fang Z."/>
            <person name="Zhang Y."/>
            <person name="Han X."/>
        </authorList>
    </citation>
    <scope>NUCLEOTIDE SEQUENCE [LARGE SCALE GENOMIC DNA]</scope>
    <source>
        <strain evidence="14 15">JAMM 1525</strain>
    </source>
</reference>
<proteinExistence type="predicted"/>
<keyword evidence="7 14" id="KW-0418">Kinase</keyword>
<keyword evidence="6 11" id="KW-0812">Transmembrane</keyword>
<dbReference type="InterPro" id="IPR003661">
    <property type="entry name" value="HisK_dim/P_dom"/>
</dbReference>
<keyword evidence="10 11" id="KW-0472">Membrane</keyword>
<dbReference type="InterPro" id="IPR050428">
    <property type="entry name" value="TCS_sensor_his_kinase"/>
</dbReference>
<evidence type="ECO:0000256" key="11">
    <source>
        <dbReference type="SAM" id="Phobius"/>
    </source>
</evidence>
<dbReference type="SMART" id="SM00388">
    <property type="entry name" value="HisKA"/>
    <property type="match status" value="1"/>
</dbReference>
<dbReference type="SUPFAM" id="SSF47384">
    <property type="entry name" value="Homodimeric domain of signal transducing histidine kinase"/>
    <property type="match status" value="1"/>
</dbReference>
<dbReference type="CDD" id="cd06225">
    <property type="entry name" value="HAMP"/>
    <property type="match status" value="1"/>
</dbReference>
<keyword evidence="15" id="KW-1185">Reference proteome</keyword>
<evidence type="ECO:0000256" key="3">
    <source>
        <dbReference type="ARBA" id="ARBA00012438"/>
    </source>
</evidence>
<dbReference type="CDD" id="cd00082">
    <property type="entry name" value="HisKA"/>
    <property type="match status" value="1"/>
</dbReference>
<comment type="subcellular location">
    <subcellularLocation>
        <location evidence="2">Membrane</location>
        <topology evidence="2">Multi-pass membrane protein</topology>
    </subcellularLocation>
</comment>
<dbReference type="PANTHER" id="PTHR45436:SF15">
    <property type="entry name" value="SENSOR HISTIDINE KINASE CUSS"/>
    <property type="match status" value="1"/>
</dbReference>
<organism evidence="14 15">
    <name type="scientific">Amphritea balenae</name>
    <dbReference type="NCBI Taxonomy" id="452629"/>
    <lineage>
        <taxon>Bacteria</taxon>
        <taxon>Pseudomonadati</taxon>
        <taxon>Pseudomonadota</taxon>
        <taxon>Gammaproteobacteria</taxon>
        <taxon>Oceanospirillales</taxon>
        <taxon>Oceanospirillaceae</taxon>
        <taxon>Amphritea</taxon>
    </lineage>
</organism>
<dbReference type="Gene3D" id="1.10.287.130">
    <property type="match status" value="1"/>
</dbReference>
<comment type="catalytic activity">
    <reaction evidence="1">
        <text>ATP + protein L-histidine = ADP + protein N-phospho-L-histidine.</text>
        <dbReference type="EC" id="2.7.13.3"/>
    </reaction>
</comment>
<dbReference type="EC" id="2.7.13.3" evidence="3"/>
<dbReference type="Pfam" id="PF00512">
    <property type="entry name" value="HisKA"/>
    <property type="match status" value="1"/>
</dbReference>
<evidence type="ECO:0000256" key="9">
    <source>
        <dbReference type="ARBA" id="ARBA00023012"/>
    </source>
</evidence>
<evidence type="ECO:0000256" key="10">
    <source>
        <dbReference type="ARBA" id="ARBA00023136"/>
    </source>
</evidence>
<dbReference type="InterPro" id="IPR004358">
    <property type="entry name" value="Sig_transdc_His_kin-like_C"/>
</dbReference>
<dbReference type="SUPFAM" id="SSF158472">
    <property type="entry name" value="HAMP domain-like"/>
    <property type="match status" value="1"/>
</dbReference>
<dbReference type="InterPro" id="IPR005467">
    <property type="entry name" value="His_kinase_dom"/>
</dbReference>
<dbReference type="InterPro" id="IPR003594">
    <property type="entry name" value="HATPase_dom"/>
</dbReference>
<evidence type="ECO:0000256" key="1">
    <source>
        <dbReference type="ARBA" id="ARBA00000085"/>
    </source>
</evidence>
<evidence type="ECO:0000256" key="2">
    <source>
        <dbReference type="ARBA" id="ARBA00004141"/>
    </source>
</evidence>
<feature type="transmembrane region" description="Helical" evidence="11">
    <location>
        <begin position="13"/>
        <end position="32"/>
    </location>
</feature>
<evidence type="ECO:0000256" key="7">
    <source>
        <dbReference type="ARBA" id="ARBA00022777"/>
    </source>
</evidence>
<accession>A0A3P1SQQ3</accession>
<dbReference type="SUPFAM" id="SSF55874">
    <property type="entry name" value="ATPase domain of HSP90 chaperone/DNA topoisomerase II/histidine kinase"/>
    <property type="match status" value="1"/>
</dbReference>
<evidence type="ECO:0000256" key="8">
    <source>
        <dbReference type="ARBA" id="ARBA00022989"/>
    </source>
</evidence>
<feature type="transmembrane region" description="Helical" evidence="11">
    <location>
        <begin position="167"/>
        <end position="195"/>
    </location>
</feature>
<evidence type="ECO:0000313" key="15">
    <source>
        <dbReference type="Proteomes" id="UP000267535"/>
    </source>
</evidence>
<dbReference type="PROSITE" id="PS50885">
    <property type="entry name" value="HAMP"/>
    <property type="match status" value="1"/>
</dbReference>
<dbReference type="Pfam" id="PF02518">
    <property type="entry name" value="HATPase_c"/>
    <property type="match status" value="1"/>
</dbReference>
<dbReference type="Gene3D" id="6.10.340.10">
    <property type="match status" value="1"/>
</dbReference>
<evidence type="ECO:0000259" key="12">
    <source>
        <dbReference type="PROSITE" id="PS50109"/>
    </source>
</evidence>
<dbReference type="SMART" id="SM00304">
    <property type="entry name" value="HAMP"/>
    <property type="match status" value="1"/>
</dbReference>
<evidence type="ECO:0000259" key="13">
    <source>
        <dbReference type="PROSITE" id="PS50885"/>
    </source>
</evidence>
<dbReference type="PANTHER" id="PTHR45436">
    <property type="entry name" value="SENSOR HISTIDINE KINASE YKOH"/>
    <property type="match status" value="1"/>
</dbReference>
<dbReference type="OrthoDB" id="9804645at2"/>
<dbReference type="InterPro" id="IPR036890">
    <property type="entry name" value="HATPase_C_sf"/>
</dbReference>
<dbReference type="SMART" id="SM00387">
    <property type="entry name" value="HATPase_c"/>
    <property type="match status" value="1"/>
</dbReference>
<dbReference type="PROSITE" id="PS50109">
    <property type="entry name" value="HIS_KIN"/>
    <property type="match status" value="1"/>
</dbReference>